<evidence type="ECO:0000256" key="1">
    <source>
        <dbReference type="SAM" id="MobiDB-lite"/>
    </source>
</evidence>
<dbReference type="Proteomes" id="UP001500683">
    <property type="component" value="Unassembled WGS sequence"/>
</dbReference>
<dbReference type="EMBL" id="BAAAZG010000026">
    <property type="protein sequence ID" value="GAA4079322.1"/>
    <property type="molecule type" value="Genomic_DNA"/>
</dbReference>
<evidence type="ECO:0000313" key="2">
    <source>
        <dbReference type="EMBL" id="GAA4079322.1"/>
    </source>
</evidence>
<gene>
    <name evidence="2" type="ORF">GCM10022214_42010</name>
</gene>
<organism evidence="2 3">
    <name type="scientific">Actinomadura miaoliensis</name>
    <dbReference type="NCBI Taxonomy" id="430685"/>
    <lineage>
        <taxon>Bacteria</taxon>
        <taxon>Bacillati</taxon>
        <taxon>Actinomycetota</taxon>
        <taxon>Actinomycetes</taxon>
        <taxon>Streptosporangiales</taxon>
        <taxon>Thermomonosporaceae</taxon>
        <taxon>Actinomadura</taxon>
    </lineage>
</organism>
<evidence type="ECO:0008006" key="4">
    <source>
        <dbReference type="Google" id="ProtNLM"/>
    </source>
</evidence>
<comment type="caution">
    <text evidence="2">The sequence shown here is derived from an EMBL/GenBank/DDBJ whole genome shotgun (WGS) entry which is preliminary data.</text>
</comment>
<keyword evidence="3" id="KW-1185">Reference proteome</keyword>
<protein>
    <recommendedName>
        <fullName evidence="4">Coenzyme PQQ synthesis protein A</fullName>
    </recommendedName>
</protein>
<feature type="compositionally biased region" description="Basic and acidic residues" evidence="1">
    <location>
        <begin position="1"/>
        <end position="16"/>
    </location>
</feature>
<sequence length="43" mass="4981">MPTRVSTDKRTDERPARTATTWSKPKIDISGTSFEVRTYCYAR</sequence>
<dbReference type="RefSeq" id="WP_344949932.1">
    <property type="nucleotide sequence ID" value="NZ_BAAAZG010000026.1"/>
</dbReference>
<name>A0ABP7W487_9ACTN</name>
<accession>A0ABP7W487</accession>
<evidence type="ECO:0000313" key="3">
    <source>
        <dbReference type="Proteomes" id="UP001500683"/>
    </source>
</evidence>
<proteinExistence type="predicted"/>
<reference evidence="3" key="1">
    <citation type="journal article" date="2019" name="Int. J. Syst. Evol. Microbiol.">
        <title>The Global Catalogue of Microorganisms (GCM) 10K type strain sequencing project: providing services to taxonomists for standard genome sequencing and annotation.</title>
        <authorList>
            <consortium name="The Broad Institute Genomics Platform"/>
            <consortium name="The Broad Institute Genome Sequencing Center for Infectious Disease"/>
            <person name="Wu L."/>
            <person name="Ma J."/>
        </authorList>
    </citation>
    <scope>NUCLEOTIDE SEQUENCE [LARGE SCALE GENOMIC DNA]</scope>
    <source>
        <strain evidence="3">JCM 16702</strain>
    </source>
</reference>
<feature type="region of interest" description="Disordered" evidence="1">
    <location>
        <begin position="1"/>
        <end position="20"/>
    </location>
</feature>